<sequence length="397" mass="43703">MPSHPVMQNHGRPYLSVRARADDILQVAIAVGGLLLAVYHINPSLPSPSFQCIATLPIDSTSYPGSNSACTALSASDDVVLVVLGADCGSLAWNFREGWYCFGPRRSSILNVDNHVIMSNNIVIQCGSVQALIWSADPESLPTRRVVPGETVLLPNPNVDLLTHFGLIPMPNRSSNLHGRHRTRTTVTVHPSLFHNNNDDNDSVLCDILFDDSHIPSDTHTRLERQIRGYRYRLRPVRQPEQGGGYTAEFCLEARFDLPPNDTLYNPDGGHLPGRRGSGLIYGSTVMVETTRVVIQGFYPVGSYLLYSLPNRLEDANNSTSHSTATQHGAEGPNGNAQLLDVPVVPARLTYVWTGRLGRSRQMCMASGRCFTIEGPDPNPPCRVYDFLSPWNHADRV</sequence>
<proteinExistence type="predicted"/>
<comment type="caution">
    <text evidence="2">The sequence shown here is derived from an EMBL/GenBank/DDBJ whole genome shotgun (WGS) entry which is preliminary data.</text>
</comment>
<dbReference type="Proteomes" id="UP000298030">
    <property type="component" value="Unassembled WGS sequence"/>
</dbReference>
<evidence type="ECO:0000256" key="1">
    <source>
        <dbReference type="SAM" id="MobiDB-lite"/>
    </source>
</evidence>
<dbReference type="OrthoDB" id="3145038at2759"/>
<reference evidence="2 3" key="1">
    <citation type="journal article" date="2019" name="Nat. Ecol. Evol.">
        <title>Megaphylogeny resolves global patterns of mushroom evolution.</title>
        <authorList>
            <person name="Varga T."/>
            <person name="Krizsan K."/>
            <person name="Foldi C."/>
            <person name="Dima B."/>
            <person name="Sanchez-Garcia M."/>
            <person name="Sanchez-Ramirez S."/>
            <person name="Szollosi G.J."/>
            <person name="Szarkandi J.G."/>
            <person name="Papp V."/>
            <person name="Albert L."/>
            <person name="Andreopoulos W."/>
            <person name="Angelini C."/>
            <person name="Antonin V."/>
            <person name="Barry K.W."/>
            <person name="Bougher N.L."/>
            <person name="Buchanan P."/>
            <person name="Buyck B."/>
            <person name="Bense V."/>
            <person name="Catcheside P."/>
            <person name="Chovatia M."/>
            <person name="Cooper J."/>
            <person name="Damon W."/>
            <person name="Desjardin D."/>
            <person name="Finy P."/>
            <person name="Geml J."/>
            <person name="Haridas S."/>
            <person name="Hughes K."/>
            <person name="Justo A."/>
            <person name="Karasinski D."/>
            <person name="Kautmanova I."/>
            <person name="Kiss B."/>
            <person name="Kocsube S."/>
            <person name="Kotiranta H."/>
            <person name="LaButti K.M."/>
            <person name="Lechner B.E."/>
            <person name="Liimatainen K."/>
            <person name="Lipzen A."/>
            <person name="Lukacs Z."/>
            <person name="Mihaltcheva S."/>
            <person name="Morgado L.N."/>
            <person name="Niskanen T."/>
            <person name="Noordeloos M.E."/>
            <person name="Ohm R.A."/>
            <person name="Ortiz-Santana B."/>
            <person name="Ovrebo C."/>
            <person name="Racz N."/>
            <person name="Riley R."/>
            <person name="Savchenko A."/>
            <person name="Shiryaev A."/>
            <person name="Soop K."/>
            <person name="Spirin V."/>
            <person name="Szebenyi C."/>
            <person name="Tomsovsky M."/>
            <person name="Tulloss R.E."/>
            <person name="Uehling J."/>
            <person name="Grigoriev I.V."/>
            <person name="Vagvolgyi C."/>
            <person name="Papp T."/>
            <person name="Martin F.M."/>
            <person name="Miettinen O."/>
            <person name="Hibbett D.S."/>
            <person name="Nagy L.G."/>
        </authorList>
    </citation>
    <scope>NUCLEOTIDE SEQUENCE [LARGE SCALE GENOMIC DNA]</scope>
    <source>
        <strain evidence="2 3">FP101781</strain>
    </source>
</reference>
<feature type="region of interest" description="Disordered" evidence="1">
    <location>
        <begin position="315"/>
        <end position="337"/>
    </location>
</feature>
<organism evidence="2 3">
    <name type="scientific">Coprinellus micaceus</name>
    <name type="common">Glistening ink-cap mushroom</name>
    <name type="synonym">Coprinus micaceus</name>
    <dbReference type="NCBI Taxonomy" id="71717"/>
    <lineage>
        <taxon>Eukaryota</taxon>
        <taxon>Fungi</taxon>
        <taxon>Dikarya</taxon>
        <taxon>Basidiomycota</taxon>
        <taxon>Agaricomycotina</taxon>
        <taxon>Agaricomycetes</taxon>
        <taxon>Agaricomycetidae</taxon>
        <taxon>Agaricales</taxon>
        <taxon>Agaricineae</taxon>
        <taxon>Psathyrellaceae</taxon>
        <taxon>Coprinellus</taxon>
    </lineage>
</organism>
<keyword evidence="3" id="KW-1185">Reference proteome</keyword>
<protein>
    <submittedName>
        <fullName evidence="2">Uncharacterized protein</fullName>
    </submittedName>
</protein>
<evidence type="ECO:0000313" key="2">
    <source>
        <dbReference type="EMBL" id="TEB24784.1"/>
    </source>
</evidence>
<accession>A0A4Y7ST49</accession>
<name>A0A4Y7ST49_COPMI</name>
<evidence type="ECO:0000313" key="3">
    <source>
        <dbReference type="Proteomes" id="UP000298030"/>
    </source>
</evidence>
<dbReference type="EMBL" id="QPFP01000063">
    <property type="protein sequence ID" value="TEB24784.1"/>
    <property type="molecule type" value="Genomic_DNA"/>
</dbReference>
<feature type="compositionally biased region" description="Polar residues" evidence="1">
    <location>
        <begin position="316"/>
        <end position="327"/>
    </location>
</feature>
<dbReference type="AlphaFoldDB" id="A0A4Y7ST49"/>
<gene>
    <name evidence="2" type="ORF">FA13DRAFT_1287125</name>
</gene>